<reference evidence="18" key="1">
    <citation type="journal article" date="2020" name="Stud. Mycol.">
        <title>101 Dothideomycetes genomes: a test case for predicting lifestyles and emergence of pathogens.</title>
        <authorList>
            <person name="Haridas S."/>
            <person name="Albert R."/>
            <person name="Binder M."/>
            <person name="Bloem J."/>
            <person name="Labutti K."/>
            <person name="Salamov A."/>
            <person name="Andreopoulos B."/>
            <person name="Baker S."/>
            <person name="Barry K."/>
            <person name="Bills G."/>
            <person name="Bluhm B."/>
            <person name="Cannon C."/>
            <person name="Castanera R."/>
            <person name="Culley D."/>
            <person name="Daum C."/>
            <person name="Ezra D."/>
            <person name="Gonzalez J."/>
            <person name="Henrissat B."/>
            <person name="Kuo A."/>
            <person name="Liang C."/>
            <person name="Lipzen A."/>
            <person name="Lutzoni F."/>
            <person name="Magnuson J."/>
            <person name="Mondo S."/>
            <person name="Nolan M."/>
            <person name="Ohm R."/>
            <person name="Pangilinan J."/>
            <person name="Park H.-J."/>
            <person name="Ramirez L."/>
            <person name="Alfaro M."/>
            <person name="Sun H."/>
            <person name="Tritt A."/>
            <person name="Yoshinaga Y."/>
            <person name="Zwiers L.-H."/>
            <person name="Turgeon B."/>
            <person name="Goodwin S."/>
            <person name="Spatafora J."/>
            <person name="Crous P."/>
            <person name="Grigoriev I."/>
        </authorList>
    </citation>
    <scope>NUCLEOTIDE SEQUENCE</scope>
    <source>
        <strain evidence="18">CBS 116005</strain>
    </source>
</reference>
<dbReference type="Pfam" id="PF01061">
    <property type="entry name" value="ABC2_membrane"/>
    <property type="match status" value="1"/>
</dbReference>
<dbReference type="GO" id="GO:0005789">
    <property type="term" value="C:endoplasmic reticulum membrane"/>
    <property type="evidence" value="ECO:0007669"/>
    <property type="project" value="UniProtKB-SubCell"/>
</dbReference>
<dbReference type="Pfam" id="PF00005">
    <property type="entry name" value="ABC_tran"/>
    <property type="match status" value="1"/>
</dbReference>
<proteinExistence type="inferred from homology"/>
<dbReference type="SUPFAM" id="SSF52540">
    <property type="entry name" value="P-loop containing nucleoside triphosphate hydrolases"/>
    <property type="match status" value="1"/>
</dbReference>
<dbReference type="CDD" id="cd03213">
    <property type="entry name" value="ABCG_EPDR"/>
    <property type="match status" value="1"/>
</dbReference>
<dbReference type="InterPro" id="IPR002049">
    <property type="entry name" value="LE_dom"/>
</dbReference>
<feature type="signal peptide" evidence="15">
    <location>
        <begin position="1"/>
        <end position="23"/>
    </location>
</feature>
<evidence type="ECO:0000256" key="5">
    <source>
        <dbReference type="ARBA" id="ARBA00022729"/>
    </source>
</evidence>
<comment type="subcellular location">
    <subcellularLocation>
        <location evidence="1">Endoplasmic reticulum membrane</location>
        <topology evidence="1">Multi-pass membrane protein</topology>
    </subcellularLocation>
</comment>
<evidence type="ECO:0000259" key="16">
    <source>
        <dbReference type="PROSITE" id="PS50026"/>
    </source>
</evidence>
<dbReference type="GO" id="GO:0005524">
    <property type="term" value="F:ATP binding"/>
    <property type="evidence" value="ECO:0007669"/>
    <property type="project" value="UniProtKB-KW"/>
</dbReference>
<keyword evidence="11" id="KW-0325">Glycoprotein</keyword>
<evidence type="ECO:0000256" key="9">
    <source>
        <dbReference type="ARBA" id="ARBA00022989"/>
    </source>
</evidence>
<feature type="disulfide bond" evidence="12">
    <location>
        <begin position="115"/>
        <end position="124"/>
    </location>
</feature>
<dbReference type="PROSITE" id="PS00211">
    <property type="entry name" value="ABC_TRANSPORTER_1"/>
    <property type="match status" value="1"/>
</dbReference>
<dbReference type="OrthoDB" id="66620at2759"/>
<keyword evidence="10 14" id="KW-0472">Membrane</keyword>
<feature type="chain" id="PRO_5026103942" evidence="15">
    <location>
        <begin position="24"/>
        <end position="1108"/>
    </location>
</feature>
<dbReference type="EMBL" id="ML995821">
    <property type="protein sequence ID" value="KAF2771146.1"/>
    <property type="molecule type" value="Genomic_DNA"/>
</dbReference>
<dbReference type="PANTHER" id="PTHR48041:SF2">
    <property type="entry name" value="ATP-DEPENDENT PERMEASE-RELATED"/>
    <property type="match status" value="1"/>
</dbReference>
<feature type="domain" description="EGF-like" evidence="16">
    <location>
        <begin position="87"/>
        <end position="125"/>
    </location>
</feature>
<dbReference type="InterPro" id="IPR017871">
    <property type="entry name" value="ABC_transporter-like_CS"/>
</dbReference>
<accession>A0A6G1LE71</accession>
<feature type="disulfide bond" evidence="12">
    <location>
        <begin position="96"/>
        <end position="113"/>
    </location>
</feature>
<dbReference type="PROSITE" id="PS50893">
    <property type="entry name" value="ABC_TRANSPORTER_2"/>
    <property type="match status" value="1"/>
</dbReference>
<organism evidence="18 19">
    <name type="scientific">Teratosphaeria nubilosa</name>
    <dbReference type="NCBI Taxonomy" id="161662"/>
    <lineage>
        <taxon>Eukaryota</taxon>
        <taxon>Fungi</taxon>
        <taxon>Dikarya</taxon>
        <taxon>Ascomycota</taxon>
        <taxon>Pezizomycotina</taxon>
        <taxon>Dothideomycetes</taxon>
        <taxon>Dothideomycetidae</taxon>
        <taxon>Mycosphaerellales</taxon>
        <taxon>Teratosphaeriaceae</taxon>
        <taxon>Teratosphaeria</taxon>
    </lineage>
</organism>
<protein>
    <submittedName>
        <fullName evidence="18">Putative ABC transporter</fullName>
    </submittedName>
</protein>
<feature type="region of interest" description="Disordered" evidence="13">
    <location>
        <begin position="680"/>
        <end position="734"/>
    </location>
</feature>
<keyword evidence="4 14" id="KW-0812">Transmembrane</keyword>
<dbReference type="InterPro" id="IPR003593">
    <property type="entry name" value="AAA+_ATPase"/>
</dbReference>
<dbReference type="Proteomes" id="UP000799436">
    <property type="component" value="Unassembled WGS sequence"/>
</dbReference>
<evidence type="ECO:0000256" key="4">
    <source>
        <dbReference type="ARBA" id="ARBA00022692"/>
    </source>
</evidence>
<evidence type="ECO:0000256" key="11">
    <source>
        <dbReference type="ARBA" id="ARBA00023180"/>
    </source>
</evidence>
<feature type="compositionally biased region" description="Polar residues" evidence="13">
    <location>
        <begin position="702"/>
        <end position="729"/>
    </location>
</feature>
<keyword evidence="5 15" id="KW-0732">Signal</keyword>
<evidence type="ECO:0000256" key="14">
    <source>
        <dbReference type="SAM" id="Phobius"/>
    </source>
</evidence>
<keyword evidence="6" id="KW-0547">Nucleotide-binding</keyword>
<evidence type="ECO:0000256" key="6">
    <source>
        <dbReference type="ARBA" id="ARBA00022741"/>
    </source>
</evidence>
<evidence type="ECO:0000313" key="18">
    <source>
        <dbReference type="EMBL" id="KAF2771146.1"/>
    </source>
</evidence>
<evidence type="ECO:0000256" key="12">
    <source>
        <dbReference type="PROSITE-ProRule" id="PRU00076"/>
    </source>
</evidence>
<dbReference type="Gene3D" id="3.40.50.300">
    <property type="entry name" value="P-loop containing nucleotide triphosphate hydrolases"/>
    <property type="match status" value="1"/>
</dbReference>
<comment type="similarity">
    <text evidence="2">Belongs to the ABC transporter superfamily. ABCG family. Eye pigment precursor importer (TC 3.A.1.204) subfamily.</text>
</comment>
<dbReference type="InterPro" id="IPR043926">
    <property type="entry name" value="ABCG_dom"/>
</dbReference>
<dbReference type="FunFam" id="3.40.50.300:FF:000702">
    <property type="entry name" value="ABC transporter (Adp1)"/>
    <property type="match status" value="1"/>
</dbReference>
<evidence type="ECO:0000256" key="13">
    <source>
        <dbReference type="SAM" id="MobiDB-lite"/>
    </source>
</evidence>
<keyword evidence="3" id="KW-0813">Transport</keyword>
<dbReference type="AlphaFoldDB" id="A0A6G1LE71"/>
<keyword evidence="12" id="KW-0245">EGF-like domain</keyword>
<feature type="transmembrane region" description="Helical" evidence="14">
    <location>
        <begin position="966"/>
        <end position="989"/>
    </location>
</feature>
<dbReference type="InterPro" id="IPR000742">
    <property type="entry name" value="EGF"/>
</dbReference>
<name>A0A6G1LE71_9PEZI</name>
<keyword evidence="8" id="KW-0067">ATP-binding</keyword>
<dbReference type="SMART" id="SM00382">
    <property type="entry name" value="AAA"/>
    <property type="match status" value="1"/>
</dbReference>
<evidence type="ECO:0000256" key="1">
    <source>
        <dbReference type="ARBA" id="ARBA00004477"/>
    </source>
</evidence>
<comment type="caution">
    <text evidence="12">Lacks conserved residue(s) required for the propagation of feature annotation.</text>
</comment>
<evidence type="ECO:0000256" key="3">
    <source>
        <dbReference type="ARBA" id="ARBA00022448"/>
    </source>
</evidence>
<dbReference type="CDD" id="cd00055">
    <property type="entry name" value="EGF_Lam"/>
    <property type="match status" value="1"/>
</dbReference>
<evidence type="ECO:0000259" key="17">
    <source>
        <dbReference type="PROSITE" id="PS50893"/>
    </source>
</evidence>
<evidence type="ECO:0000256" key="8">
    <source>
        <dbReference type="ARBA" id="ARBA00022840"/>
    </source>
</evidence>
<feature type="transmembrane region" description="Helical" evidence="14">
    <location>
        <begin position="853"/>
        <end position="876"/>
    </location>
</feature>
<feature type="transmembrane region" description="Helical" evidence="14">
    <location>
        <begin position="888"/>
        <end position="909"/>
    </location>
</feature>
<feature type="transmembrane region" description="Helical" evidence="14">
    <location>
        <begin position="996"/>
        <end position="1016"/>
    </location>
</feature>
<dbReference type="InterPro" id="IPR013525">
    <property type="entry name" value="ABC2_TM"/>
</dbReference>
<dbReference type="Pfam" id="PF19055">
    <property type="entry name" value="ABC2_membrane_7"/>
    <property type="match status" value="1"/>
</dbReference>
<dbReference type="InterPro" id="IPR003439">
    <property type="entry name" value="ABC_transporter-like_ATP-bd"/>
</dbReference>
<feature type="transmembrane region" description="Helical" evidence="14">
    <location>
        <begin position="1082"/>
        <end position="1105"/>
    </location>
</feature>
<evidence type="ECO:0000256" key="7">
    <source>
        <dbReference type="ARBA" id="ARBA00022824"/>
    </source>
</evidence>
<dbReference type="GO" id="GO:0140359">
    <property type="term" value="F:ABC-type transporter activity"/>
    <property type="evidence" value="ECO:0007669"/>
    <property type="project" value="InterPro"/>
</dbReference>
<keyword evidence="7" id="KW-0256">Endoplasmic reticulum</keyword>
<feature type="transmembrane region" description="Helical" evidence="14">
    <location>
        <begin position="930"/>
        <end position="954"/>
    </location>
</feature>
<keyword evidence="19" id="KW-1185">Reference proteome</keyword>
<evidence type="ECO:0000256" key="10">
    <source>
        <dbReference type="ARBA" id="ARBA00023136"/>
    </source>
</evidence>
<feature type="domain" description="ABC transporter" evidence="17">
    <location>
        <begin position="381"/>
        <end position="623"/>
    </location>
</feature>
<evidence type="ECO:0000313" key="19">
    <source>
        <dbReference type="Proteomes" id="UP000799436"/>
    </source>
</evidence>
<sequence length="1108" mass="121754">MLVPPRAASLTALLLSLPGTIRAAGFQTNAYYTTNDALLSRDPFSLDDNRPDDCPPCFNCNLDGFQCQQFANCTKSSGKCACPPGFGGEDCSAPLCGSLADGSNRSPREGDQCECKDGWEGINCNVCKTDDACVSMVGPGQEGGATCYREGVVVRENYQMCDITNRKILDQLKEKKPQATFSCNAERAECNFQFWVEQQESFYCALDTCSWEAKATDTSNSTKYRCENAKCACIPGRFLCGKAGSIDLSDFLEQEIKGPAGFTSLHTQGGSRQDGSKFTEPAMNNLISSVFGDDSITLQCHSGECMYKTEVPGYTRPIKKINTPLIAGVIAGCALFVVAVILLVFFLSRRWAGHGYTAVRLGDDEEEENAKLLADHKPAALYFENVNYNLKGKQILTDITGSVHPGELLAIMGASGAGKTSFLDILARKKKRGVASGEFRLNGEKVTDDDFRSVIGFVDQEDTMLPTLTVHETILDSALLRLPKEMSTASKIQKVEDVERQLGIYHIRHQVIGSEEGSGRGISGGEKRRVGIACELVTSPSILFLDEPTSGLDAYNAFNVIECLVTLVKTYNRTVVFTIHQPRSNIVALFDQLILLAQGRTVYSGPFEKCQGYFDSIGYSCPPGFNIADYLVDLTMHASAPRDPDEDIEINFGSPSIDGRTTRPSSTMAVKSIPSVSNVSIETGSGETQGLLRPKGKRKTSIRQQQERQLFTRKSTAEQTTPQTASSLRSEADSIVGTDYRDQWVKMAKQDNRPLPSNAEDPHNLPPAALGATGTNLDFLIDAYTDSDVAAALRDDIHNAAASTETTNGHALPPNGTRSSPITRVKGYRKPWIPTQFLILSRRTWRNLYRNPMLMLTHYAIAIVLAVFIGFLFYGLNYDLSGFQNRLGVFFFLLALFGFSTLTSLTVFAPERLLFVRERAKGYYNPVSYYLAKVVFDIVPLRLIPPILLGAIVYPMTGLVPAWAEFFKYILFIVLFNLAAATICLFIGICVQNQGVANLLGVLVMLFSLLFGGFLLNHNTIPKGLVWLQNLSIFHYAFEGLIINEVRYLTLLDKKYGLDIEIPGAAILSSFGFDVQALWMDAVGLAVFCGVFLLLGYLALLLLLVERR</sequence>
<dbReference type="GO" id="GO:0016887">
    <property type="term" value="F:ATP hydrolysis activity"/>
    <property type="evidence" value="ECO:0007669"/>
    <property type="project" value="InterPro"/>
</dbReference>
<dbReference type="InterPro" id="IPR027417">
    <property type="entry name" value="P-loop_NTPase"/>
</dbReference>
<dbReference type="PANTHER" id="PTHR48041">
    <property type="entry name" value="ABC TRANSPORTER G FAMILY MEMBER 28"/>
    <property type="match status" value="1"/>
</dbReference>
<evidence type="ECO:0000256" key="2">
    <source>
        <dbReference type="ARBA" id="ARBA00005814"/>
    </source>
</evidence>
<feature type="transmembrane region" description="Helical" evidence="14">
    <location>
        <begin position="325"/>
        <end position="347"/>
    </location>
</feature>
<evidence type="ECO:0000256" key="15">
    <source>
        <dbReference type="SAM" id="SignalP"/>
    </source>
</evidence>
<dbReference type="InterPro" id="IPR050352">
    <property type="entry name" value="ABCG_transporters"/>
</dbReference>
<dbReference type="PROSITE" id="PS50026">
    <property type="entry name" value="EGF_3"/>
    <property type="match status" value="1"/>
</dbReference>
<keyword evidence="12" id="KW-1015">Disulfide bond</keyword>
<dbReference type="PROSITE" id="PS00022">
    <property type="entry name" value="EGF_1"/>
    <property type="match status" value="1"/>
</dbReference>
<gene>
    <name evidence="18" type="ORF">EJ03DRAFT_373207</name>
</gene>
<keyword evidence="9 14" id="KW-1133">Transmembrane helix</keyword>